<protein>
    <submittedName>
        <fullName evidence="1">Uncharacterized protein</fullName>
    </submittedName>
</protein>
<dbReference type="AlphaFoldDB" id="X1TU75"/>
<organism evidence="1">
    <name type="scientific">marine sediment metagenome</name>
    <dbReference type="NCBI Taxonomy" id="412755"/>
    <lineage>
        <taxon>unclassified sequences</taxon>
        <taxon>metagenomes</taxon>
        <taxon>ecological metagenomes</taxon>
    </lineage>
</organism>
<evidence type="ECO:0000313" key="1">
    <source>
        <dbReference type="EMBL" id="GAI83569.1"/>
    </source>
</evidence>
<accession>X1TU75</accession>
<sequence length="156" mass="17444">MEYYHSKNIKAFNSGGINTVGLHDHVKSFGPFIEKVGADTKLGQHSPNVARGKWVGVVGTQYPTKQKMATVAKWENGLITEEYIMFDKQLSPEEASKIKLSEKPIVHFESPDDETLANSADIQPGWSCTIQMIDGVRTAIFIRKVNGKETERMAFQ</sequence>
<dbReference type="EMBL" id="BARW01011049">
    <property type="protein sequence ID" value="GAI83569.1"/>
    <property type="molecule type" value="Genomic_DNA"/>
</dbReference>
<gene>
    <name evidence="1" type="ORF">S12H4_21473</name>
</gene>
<comment type="caution">
    <text evidence="1">The sequence shown here is derived from an EMBL/GenBank/DDBJ whole genome shotgun (WGS) entry which is preliminary data.</text>
</comment>
<name>X1TU75_9ZZZZ</name>
<reference evidence="1" key="1">
    <citation type="journal article" date="2014" name="Front. Microbiol.">
        <title>High frequency of phylogenetically diverse reductive dehalogenase-homologous genes in deep subseafloor sedimentary metagenomes.</title>
        <authorList>
            <person name="Kawai M."/>
            <person name="Futagami T."/>
            <person name="Toyoda A."/>
            <person name="Takaki Y."/>
            <person name="Nishi S."/>
            <person name="Hori S."/>
            <person name="Arai W."/>
            <person name="Tsubouchi T."/>
            <person name="Morono Y."/>
            <person name="Uchiyama I."/>
            <person name="Ito T."/>
            <person name="Fujiyama A."/>
            <person name="Inagaki F."/>
            <person name="Takami H."/>
        </authorList>
    </citation>
    <scope>NUCLEOTIDE SEQUENCE</scope>
    <source>
        <strain evidence="1">Expedition CK06-06</strain>
    </source>
</reference>
<proteinExistence type="predicted"/>